<keyword evidence="9" id="KW-1185">Reference proteome</keyword>
<keyword evidence="3" id="KW-0597">Phosphoprotein</keyword>
<comment type="caution">
    <text evidence="8">The sequence shown here is derived from an EMBL/GenBank/DDBJ whole genome shotgun (WGS) entry which is preliminary data.</text>
</comment>
<keyword evidence="5" id="KW-1015">Disulfide bond</keyword>
<dbReference type="InterPro" id="IPR021663">
    <property type="entry name" value="CD3_zeta/IgE_Fc_rcpt_gamma"/>
</dbReference>
<sequence length="169" mass="18294">MADVVGVWLRSFKTDREPFTSCSQSRLFSHVNVSLTKGATKAVPSPPSPVQAAGDMNVCYILDGVLILYGIILTVLYCRLRMRPSNKTSSGHLEKQPVGGGIYAGLTSPSTDTYETIKMDKKPITPERVIVVDVNYPHRWAGLIPTGVAAAPTRAGSGEPLRDERTGFC</sequence>
<dbReference type="EMBL" id="NHOQ01000466">
    <property type="protein sequence ID" value="PWA30079.1"/>
    <property type="molecule type" value="Genomic_DNA"/>
</dbReference>
<evidence type="ECO:0000256" key="4">
    <source>
        <dbReference type="ARBA" id="ARBA00022859"/>
    </source>
</evidence>
<dbReference type="PANTHER" id="PTHR16803">
    <property type="entry name" value="HIGH AFFINITY IMMUNOGLOBULIN EPSILON RECEPTOR GAMMA-SUBUNIT"/>
    <property type="match status" value="1"/>
</dbReference>
<evidence type="ECO:0000256" key="2">
    <source>
        <dbReference type="ARBA" id="ARBA00022475"/>
    </source>
</evidence>
<dbReference type="Pfam" id="PF11628">
    <property type="entry name" value="TCR_zetazeta"/>
    <property type="match status" value="1"/>
</dbReference>
<dbReference type="InterPro" id="IPR042340">
    <property type="entry name" value="FCER1G"/>
</dbReference>
<feature type="transmembrane region" description="Helical" evidence="7">
    <location>
        <begin position="60"/>
        <end position="80"/>
    </location>
</feature>
<evidence type="ECO:0000256" key="6">
    <source>
        <dbReference type="ARBA" id="ARBA00023170"/>
    </source>
</evidence>
<dbReference type="GO" id="GO:0002376">
    <property type="term" value="P:immune system process"/>
    <property type="evidence" value="ECO:0007669"/>
    <property type="project" value="UniProtKB-KW"/>
</dbReference>
<dbReference type="GO" id="GO:0019767">
    <property type="term" value="F:IgE receptor activity"/>
    <property type="evidence" value="ECO:0007669"/>
    <property type="project" value="InterPro"/>
</dbReference>
<organism evidence="8 9">
    <name type="scientific">Gambusia affinis</name>
    <name type="common">Western mosquitofish</name>
    <name type="synonym">Heterandria affinis</name>
    <dbReference type="NCBI Taxonomy" id="33528"/>
    <lineage>
        <taxon>Eukaryota</taxon>
        <taxon>Metazoa</taxon>
        <taxon>Chordata</taxon>
        <taxon>Craniata</taxon>
        <taxon>Vertebrata</taxon>
        <taxon>Euteleostomi</taxon>
        <taxon>Actinopterygii</taxon>
        <taxon>Neopterygii</taxon>
        <taxon>Teleostei</taxon>
        <taxon>Neoteleostei</taxon>
        <taxon>Acanthomorphata</taxon>
        <taxon>Ovalentaria</taxon>
        <taxon>Atherinomorphae</taxon>
        <taxon>Cyprinodontiformes</taxon>
        <taxon>Poeciliidae</taxon>
        <taxon>Poeciliinae</taxon>
        <taxon>Gambusia</taxon>
    </lineage>
</organism>
<evidence type="ECO:0000256" key="7">
    <source>
        <dbReference type="SAM" id="Phobius"/>
    </source>
</evidence>
<dbReference type="AlphaFoldDB" id="A0A315W3A7"/>
<keyword evidence="7" id="KW-0472">Membrane</keyword>
<comment type="subcellular location">
    <subcellularLocation>
        <location evidence="1">Cell membrane</location>
        <topology evidence="1">Single-pass type I membrane protein</topology>
    </subcellularLocation>
</comment>
<keyword evidence="7" id="KW-0812">Transmembrane</keyword>
<evidence type="ECO:0000256" key="5">
    <source>
        <dbReference type="ARBA" id="ARBA00023157"/>
    </source>
</evidence>
<keyword evidence="2" id="KW-1003">Cell membrane</keyword>
<gene>
    <name evidence="8" type="ORF">CCH79_00009714</name>
</gene>
<evidence type="ECO:0000256" key="1">
    <source>
        <dbReference type="ARBA" id="ARBA00004251"/>
    </source>
</evidence>
<protein>
    <submittedName>
        <fullName evidence="8">Uncharacterized protein</fullName>
    </submittedName>
</protein>
<name>A0A315W3A7_GAMAF</name>
<accession>A0A315W3A7</accession>
<evidence type="ECO:0000313" key="9">
    <source>
        <dbReference type="Proteomes" id="UP000250572"/>
    </source>
</evidence>
<proteinExistence type="predicted"/>
<evidence type="ECO:0000256" key="3">
    <source>
        <dbReference type="ARBA" id="ARBA00022553"/>
    </source>
</evidence>
<reference evidence="8 9" key="1">
    <citation type="journal article" date="2018" name="G3 (Bethesda)">
        <title>A High-Quality Reference Genome for the Invasive Mosquitofish Gambusia affinis Using a Chicago Library.</title>
        <authorList>
            <person name="Hoffberg S.L."/>
            <person name="Troendle N.J."/>
            <person name="Glenn T.C."/>
            <person name="Mahmud O."/>
            <person name="Louha S."/>
            <person name="Chalopin D."/>
            <person name="Bennetzen J.L."/>
            <person name="Mauricio R."/>
        </authorList>
    </citation>
    <scope>NUCLEOTIDE SEQUENCE [LARGE SCALE GENOMIC DNA]</scope>
    <source>
        <strain evidence="8">NE01/NJP1002.9</strain>
        <tissue evidence="8">Muscle</tissue>
    </source>
</reference>
<dbReference type="Proteomes" id="UP000250572">
    <property type="component" value="Unassembled WGS sequence"/>
</dbReference>
<keyword evidence="7" id="KW-1133">Transmembrane helix</keyword>
<dbReference type="PANTHER" id="PTHR16803:SF0">
    <property type="entry name" value="HIGH AFFINITY IMMUNOGLOBULIN EPSILON RECEPTOR SUBUNIT GAMMA"/>
    <property type="match status" value="1"/>
</dbReference>
<evidence type="ECO:0000313" key="8">
    <source>
        <dbReference type="EMBL" id="PWA30079.1"/>
    </source>
</evidence>
<keyword evidence="6" id="KW-0675">Receptor</keyword>
<dbReference type="GO" id="GO:0032998">
    <property type="term" value="C:Fc-epsilon receptor I complex"/>
    <property type="evidence" value="ECO:0007669"/>
    <property type="project" value="InterPro"/>
</dbReference>
<keyword evidence="4" id="KW-0391">Immunity</keyword>